<keyword evidence="3" id="KW-1185">Reference proteome</keyword>
<reference evidence="2" key="1">
    <citation type="submission" date="2021-04" db="EMBL/GenBank/DDBJ databases">
        <title>Genomic characterization of the novel lytic bacteriophage vB_RsoP_BMB50 infecting Ralstonia solanacearum.</title>
        <authorList>
            <person name="Wang K."/>
            <person name="Liu Q."/>
            <person name="Dong Z."/>
            <person name="Sun M."/>
            <person name="Peng D."/>
        </authorList>
    </citation>
    <scope>NUCLEOTIDE SEQUENCE</scope>
</reference>
<organism evidence="2 3">
    <name type="scientific">Ralstonia phage vB_RsoP_BMB50</name>
    <dbReference type="NCBI Taxonomy" id="2834269"/>
    <lineage>
        <taxon>Viruses</taxon>
        <taxon>Duplodnaviria</taxon>
        <taxon>Heunggongvirae</taxon>
        <taxon>Uroviricota</taxon>
        <taxon>Caudoviricetes</taxon>
        <taxon>Autographivirales</taxon>
        <taxon>Autonotataviridae</taxon>
        <taxon>Okabevirinae</taxon>
        <taxon>Hongshanvirus</taxon>
        <taxon>Hongshanvirus BMB50</taxon>
    </lineage>
</organism>
<proteinExistence type="predicted"/>
<evidence type="ECO:0000313" key="3">
    <source>
        <dbReference type="Proteomes" id="UP000694260"/>
    </source>
</evidence>
<dbReference type="Proteomes" id="UP000694260">
    <property type="component" value="Segment"/>
</dbReference>
<accession>A0A8E5KHI7</accession>
<dbReference type="EMBL" id="MW965453">
    <property type="protein sequence ID" value="QVE65557.1"/>
    <property type="molecule type" value="Genomic_DNA"/>
</dbReference>
<protein>
    <submittedName>
        <fullName evidence="2">Uncharacterized protein</fullName>
    </submittedName>
</protein>
<evidence type="ECO:0000256" key="1">
    <source>
        <dbReference type="SAM" id="MobiDB-lite"/>
    </source>
</evidence>
<feature type="region of interest" description="Disordered" evidence="1">
    <location>
        <begin position="1"/>
        <end position="33"/>
    </location>
</feature>
<name>A0A8E5KHI7_9CAUD</name>
<sequence>MIQGIYFAGQPNGKPRDNTRVPNKPVRNADRYQGSAYAISQDVTTEGARRLRTVEAARKRGDVVRLVGRTWYINGKPAV</sequence>
<evidence type="ECO:0000313" key="2">
    <source>
        <dbReference type="EMBL" id="QVE65557.1"/>
    </source>
</evidence>